<dbReference type="EMBL" id="JAHQCS010000190">
    <property type="protein sequence ID" value="MBU9714944.1"/>
    <property type="molecule type" value="Genomic_DNA"/>
</dbReference>
<reference evidence="2 3" key="1">
    <citation type="submission" date="2021-06" db="EMBL/GenBank/DDBJ databases">
        <title>Bacillus sp. RD4P76, an endophyte from a halophyte.</title>
        <authorList>
            <person name="Sun J.-Q."/>
        </authorList>
    </citation>
    <scope>NUCLEOTIDE SEQUENCE [LARGE SCALE GENOMIC DNA]</scope>
    <source>
        <strain evidence="2 3">CGMCC 1.15917</strain>
    </source>
</reference>
<gene>
    <name evidence="2" type="ORF">KS419_24675</name>
</gene>
<proteinExistence type="predicted"/>
<feature type="region of interest" description="Disordered" evidence="1">
    <location>
        <begin position="1"/>
        <end position="54"/>
    </location>
</feature>
<dbReference type="Proteomes" id="UP000784880">
    <property type="component" value="Unassembled WGS sequence"/>
</dbReference>
<keyword evidence="3" id="KW-1185">Reference proteome</keyword>
<dbReference type="RefSeq" id="WP_217069767.1">
    <property type="nucleotide sequence ID" value="NZ_JAHQCS010000190.1"/>
</dbReference>
<comment type="caution">
    <text evidence="2">The sequence shown here is derived from an EMBL/GenBank/DDBJ whole genome shotgun (WGS) entry which is preliminary data.</text>
</comment>
<evidence type="ECO:0000313" key="3">
    <source>
        <dbReference type="Proteomes" id="UP000784880"/>
    </source>
</evidence>
<sequence length="54" mass="6106">MELNCPNWGSVRTTGEENVVELSEQGQVRTNGEEPRVELSELGVSSDKWRRTKS</sequence>
<protein>
    <submittedName>
        <fullName evidence="2">Uncharacterized protein</fullName>
    </submittedName>
</protein>
<name>A0ABS6JMP2_9BACI</name>
<evidence type="ECO:0000313" key="2">
    <source>
        <dbReference type="EMBL" id="MBU9714944.1"/>
    </source>
</evidence>
<evidence type="ECO:0000256" key="1">
    <source>
        <dbReference type="SAM" id="MobiDB-lite"/>
    </source>
</evidence>
<organism evidence="2 3">
    <name type="scientific">Evansella tamaricis</name>
    <dbReference type="NCBI Taxonomy" id="2069301"/>
    <lineage>
        <taxon>Bacteria</taxon>
        <taxon>Bacillati</taxon>
        <taxon>Bacillota</taxon>
        <taxon>Bacilli</taxon>
        <taxon>Bacillales</taxon>
        <taxon>Bacillaceae</taxon>
        <taxon>Evansella</taxon>
    </lineage>
</organism>
<accession>A0ABS6JMP2</accession>